<dbReference type="SMART" id="SM00849">
    <property type="entry name" value="Lactamase_B"/>
    <property type="match status" value="1"/>
</dbReference>
<feature type="transmembrane region" description="Helical" evidence="6">
    <location>
        <begin position="6"/>
        <end position="39"/>
    </location>
</feature>
<dbReference type="Pfam" id="PF13567">
    <property type="entry name" value="DUF4131"/>
    <property type="match status" value="1"/>
</dbReference>
<dbReference type="Gene3D" id="3.60.15.10">
    <property type="entry name" value="Ribonuclease Z/Hydroxyacylglutathione hydrolase-like"/>
    <property type="match status" value="1"/>
</dbReference>
<evidence type="ECO:0000256" key="6">
    <source>
        <dbReference type="SAM" id="Phobius"/>
    </source>
</evidence>
<dbReference type="InterPro" id="IPR035681">
    <property type="entry name" value="ComA-like_MBL"/>
</dbReference>
<dbReference type="NCBIfam" id="TIGR00360">
    <property type="entry name" value="ComEC_N-term"/>
    <property type="match status" value="1"/>
</dbReference>
<dbReference type="Proteomes" id="UP000092578">
    <property type="component" value="Unassembled WGS sequence"/>
</dbReference>
<evidence type="ECO:0000313" key="9">
    <source>
        <dbReference type="Proteomes" id="UP000092578"/>
    </source>
</evidence>
<reference evidence="9" key="1">
    <citation type="submission" date="2016-05" db="EMBL/GenBank/DDBJ databases">
        <authorList>
            <person name="Liu B."/>
            <person name="Wang J."/>
            <person name="Zhu Y."/>
            <person name="Liu G."/>
            <person name="Chen Q."/>
            <person name="Chen Z."/>
            <person name="Lan J."/>
            <person name="Che J."/>
            <person name="Ge C."/>
            <person name="Shi H."/>
            <person name="Pan Z."/>
            <person name="Liu X."/>
        </authorList>
    </citation>
    <scope>NUCLEOTIDE SEQUENCE [LARGE SCALE GENOMIC DNA]</scope>
    <source>
        <strain evidence="9">FJAT-27215</strain>
    </source>
</reference>
<feature type="transmembrane region" description="Helical" evidence="6">
    <location>
        <begin position="300"/>
        <end position="320"/>
    </location>
</feature>
<dbReference type="NCBIfam" id="TIGR00361">
    <property type="entry name" value="ComEC_Rec2"/>
    <property type="match status" value="1"/>
</dbReference>
<gene>
    <name evidence="8" type="ORF">A8F95_01960</name>
</gene>
<proteinExistence type="predicted"/>
<dbReference type="PANTHER" id="PTHR30619:SF1">
    <property type="entry name" value="RECOMBINATION PROTEIN 2"/>
    <property type="match status" value="1"/>
</dbReference>
<protein>
    <submittedName>
        <fullName evidence="8">DNA internalization-related competence protein ComEC/Rec2</fullName>
    </submittedName>
</protein>
<evidence type="ECO:0000259" key="7">
    <source>
        <dbReference type="SMART" id="SM00849"/>
    </source>
</evidence>
<feature type="transmembrane region" description="Helical" evidence="6">
    <location>
        <begin position="453"/>
        <end position="469"/>
    </location>
</feature>
<feature type="transmembrane region" description="Helical" evidence="6">
    <location>
        <begin position="231"/>
        <end position="253"/>
    </location>
</feature>
<evidence type="ECO:0000256" key="4">
    <source>
        <dbReference type="ARBA" id="ARBA00022989"/>
    </source>
</evidence>
<comment type="subcellular location">
    <subcellularLocation>
        <location evidence="1">Cell membrane</location>
        <topology evidence="1">Multi-pass membrane protein</topology>
    </subcellularLocation>
</comment>
<dbReference type="SUPFAM" id="SSF56281">
    <property type="entry name" value="Metallo-hydrolase/oxidoreductase"/>
    <property type="match status" value="1"/>
</dbReference>
<dbReference type="EMBL" id="MAYT01000001">
    <property type="protein sequence ID" value="OCA92493.1"/>
    <property type="molecule type" value="Genomic_DNA"/>
</dbReference>
<feature type="transmembrane region" description="Helical" evidence="6">
    <location>
        <begin position="265"/>
        <end position="288"/>
    </location>
</feature>
<keyword evidence="4 6" id="KW-1133">Transmembrane helix</keyword>
<organism evidence="8 9">
    <name type="scientific">Pseudobacillus wudalianchiensis</name>
    <dbReference type="NCBI Taxonomy" id="1743143"/>
    <lineage>
        <taxon>Bacteria</taxon>
        <taxon>Bacillati</taxon>
        <taxon>Bacillota</taxon>
        <taxon>Bacilli</taxon>
        <taxon>Bacillales</taxon>
        <taxon>Bacillaceae</taxon>
        <taxon>Pseudobacillus</taxon>
    </lineage>
</organism>
<dbReference type="Pfam" id="PF00753">
    <property type="entry name" value="Lactamase_B"/>
    <property type="match status" value="1"/>
</dbReference>
<evidence type="ECO:0000256" key="3">
    <source>
        <dbReference type="ARBA" id="ARBA00022692"/>
    </source>
</evidence>
<feature type="transmembrane region" description="Helical" evidence="6">
    <location>
        <begin position="478"/>
        <end position="496"/>
    </location>
</feature>
<dbReference type="InterPro" id="IPR025405">
    <property type="entry name" value="DUF4131"/>
</dbReference>
<dbReference type="InterPro" id="IPR001279">
    <property type="entry name" value="Metallo-B-lactamas"/>
</dbReference>
<dbReference type="GO" id="GO:0030420">
    <property type="term" value="P:establishment of competence for transformation"/>
    <property type="evidence" value="ECO:0007669"/>
    <property type="project" value="InterPro"/>
</dbReference>
<accession>A0A1B9B8U0</accession>
<dbReference type="AlphaFoldDB" id="A0A1B9B8U0"/>
<dbReference type="InterPro" id="IPR052159">
    <property type="entry name" value="Competence_DNA_uptake"/>
</dbReference>
<evidence type="ECO:0000256" key="1">
    <source>
        <dbReference type="ARBA" id="ARBA00004651"/>
    </source>
</evidence>
<dbReference type="PANTHER" id="PTHR30619">
    <property type="entry name" value="DNA INTERNALIZATION/COMPETENCE PROTEIN COMEC/REC2"/>
    <property type="match status" value="1"/>
</dbReference>
<dbReference type="InterPro" id="IPR036866">
    <property type="entry name" value="RibonucZ/Hydroxyglut_hydro"/>
</dbReference>
<sequence>MRGKYIYLAVGTLTGLLWALPVLGSIRFLLTVAAFFFIIKLDEKGKVAFFSCAAMGFLAGHFAEDRNVTAFTGKEDKWSVSFSDEMVVDGDLLKATVTADNNEKLRLLYRLSSSEEGDELQRELVPGTLCYVAGTLEEPEGKRNRYGFDYRSFLKNQHIFWQLKVDRFALSSCIQKEKSVKEHIFHWRVKGINHLKTVFPENLQPVGAALLFGDRSLTEEDVTKAYQRLGVIHLLAISGLHVSLITSLVYYAMIRIGIVKETAQMILLAALPIYALLAGGSPPVVRAVLMTVLVLLSVRFYHRFTALDALALSFMAVVFLDPYFIYQAGFQLSYLISFSLLLSSKFILSFPVSFLGKMFAITSVSQAAGLPVLMYHFYEVSLYSFIANLFFVPFYSFLVLPSLLIIYFLSFTLKSAVIFLEPLRFLLEQVDQAAIKVSEWPGAVIVTGQPNDVLLAIICLLSTVVFFQWEKTQDWKRISVLLLVMIGMPVTVHTYSIKGEVSFIDVGQGDAILITLPFNKGNYLIDTGGLLPFQKEEWQKKKKDFSIGEHILLPYLKGRGITRIDKLFLTHSDYDHIGAAEELFGQITIKEMIISPGAEAKPVMRETIEQAAMHKIPVRYGKYMESWQEGEAYFQIVSPADEHYEGNDDSLVIYALLGGKKWLFTGDLEAEGEKRLVEHFSMDIDVLKVGHHGSRSSTTEPFMSKTTPETAIISLGKNNRYSHPHKEVVDRLQQHGAAIWRTDLHGEIVYTYKEGKTGTFSVVRP</sequence>
<dbReference type="RefSeq" id="WP_065408993.1">
    <property type="nucleotide sequence ID" value="NZ_MAYT01000001.1"/>
</dbReference>
<evidence type="ECO:0000313" key="8">
    <source>
        <dbReference type="EMBL" id="OCA92493.1"/>
    </source>
</evidence>
<comment type="caution">
    <text evidence="8">The sequence shown here is derived from an EMBL/GenBank/DDBJ whole genome shotgun (WGS) entry which is preliminary data.</text>
</comment>
<keyword evidence="3 6" id="KW-0812">Transmembrane</keyword>
<dbReference type="GO" id="GO:0005886">
    <property type="term" value="C:plasma membrane"/>
    <property type="evidence" value="ECO:0007669"/>
    <property type="project" value="UniProtKB-SubCell"/>
</dbReference>
<keyword evidence="2" id="KW-1003">Cell membrane</keyword>
<evidence type="ECO:0000256" key="5">
    <source>
        <dbReference type="ARBA" id="ARBA00023136"/>
    </source>
</evidence>
<keyword evidence="5 6" id="KW-0472">Membrane</keyword>
<name>A0A1B9B8U0_9BACI</name>
<feature type="transmembrane region" description="Helical" evidence="6">
    <location>
        <begin position="332"/>
        <end position="352"/>
    </location>
</feature>
<feature type="domain" description="Metallo-beta-lactamase" evidence="7">
    <location>
        <begin position="508"/>
        <end position="717"/>
    </location>
</feature>
<dbReference type="Pfam" id="PF03772">
    <property type="entry name" value="Competence"/>
    <property type="match status" value="1"/>
</dbReference>
<dbReference type="CDD" id="cd07731">
    <property type="entry name" value="ComA-like_MBL-fold"/>
    <property type="match status" value="1"/>
</dbReference>
<feature type="transmembrane region" description="Helical" evidence="6">
    <location>
        <begin position="385"/>
        <end position="409"/>
    </location>
</feature>
<evidence type="ECO:0000256" key="2">
    <source>
        <dbReference type="ARBA" id="ARBA00022475"/>
    </source>
</evidence>
<dbReference type="InterPro" id="IPR004797">
    <property type="entry name" value="Competence_ComEC/Rec2"/>
</dbReference>
<dbReference type="InterPro" id="IPR004477">
    <property type="entry name" value="ComEC_N"/>
</dbReference>
<keyword evidence="9" id="KW-1185">Reference proteome</keyword>